<dbReference type="GO" id="GO:0008010">
    <property type="term" value="F:structural constituent of chitin-based larval cuticle"/>
    <property type="evidence" value="ECO:0007669"/>
    <property type="project" value="TreeGrafter"/>
</dbReference>
<keyword evidence="1 2" id="KW-0193">Cuticle</keyword>
<dbReference type="Proteomes" id="UP001162162">
    <property type="component" value="Unassembled WGS sequence"/>
</dbReference>
<keyword evidence="3" id="KW-0732">Signal</keyword>
<organism evidence="4 5">
    <name type="scientific">Aromia moschata</name>
    <dbReference type="NCBI Taxonomy" id="1265417"/>
    <lineage>
        <taxon>Eukaryota</taxon>
        <taxon>Metazoa</taxon>
        <taxon>Ecdysozoa</taxon>
        <taxon>Arthropoda</taxon>
        <taxon>Hexapoda</taxon>
        <taxon>Insecta</taxon>
        <taxon>Pterygota</taxon>
        <taxon>Neoptera</taxon>
        <taxon>Endopterygota</taxon>
        <taxon>Coleoptera</taxon>
        <taxon>Polyphaga</taxon>
        <taxon>Cucujiformia</taxon>
        <taxon>Chrysomeloidea</taxon>
        <taxon>Cerambycidae</taxon>
        <taxon>Cerambycinae</taxon>
        <taxon>Callichromatini</taxon>
        <taxon>Aromia</taxon>
    </lineage>
</organism>
<feature type="chain" id="PRO_5043507872" evidence="3">
    <location>
        <begin position="19"/>
        <end position="126"/>
    </location>
</feature>
<dbReference type="PROSITE" id="PS51155">
    <property type="entry name" value="CHIT_BIND_RR_2"/>
    <property type="match status" value="1"/>
</dbReference>
<reference evidence="4" key="1">
    <citation type="journal article" date="2023" name="Insect Mol. Biol.">
        <title>Genome sequencing provides insights into the evolution of gene families encoding plant cell wall-degrading enzymes in longhorned beetles.</title>
        <authorList>
            <person name="Shin N.R."/>
            <person name="Okamura Y."/>
            <person name="Kirsch R."/>
            <person name="Pauchet Y."/>
        </authorList>
    </citation>
    <scope>NUCLEOTIDE SEQUENCE</scope>
    <source>
        <strain evidence="4">AMC_N1</strain>
    </source>
</reference>
<evidence type="ECO:0000256" key="2">
    <source>
        <dbReference type="PROSITE-ProRule" id="PRU00497"/>
    </source>
</evidence>
<protein>
    <submittedName>
        <fullName evidence="4">Uncharacterized protein</fullName>
    </submittedName>
</protein>
<evidence type="ECO:0000313" key="5">
    <source>
        <dbReference type="Proteomes" id="UP001162162"/>
    </source>
</evidence>
<dbReference type="PROSITE" id="PS00233">
    <property type="entry name" value="CHIT_BIND_RR_1"/>
    <property type="match status" value="1"/>
</dbReference>
<proteinExistence type="predicted"/>
<evidence type="ECO:0000256" key="3">
    <source>
        <dbReference type="SAM" id="SignalP"/>
    </source>
</evidence>
<dbReference type="PANTHER" id="PTHR10380:SF241">
    <property type="entry name" value="CUTICULAR PROTEIN 47EG-RELATED"/>
    <property type="match status" value="1"/>
</dbReference>
<dbReference type="PANTHER" id="PTHR10380">
    <property type="entry name" value="CUTICLE PROTEIN"/>
    <property type="match status" value="1"/>
</dbReference>
<feature type="signal peptide" evidence="3">
    <location>
        <begin position="1"/>
        <end position="18"/>
    </location>
</feature>
<sequence length="126" mass="14397">MKFLISAVFLGVLSYALCQSTKTVIPIVRQLFDIHPDGTYNYAYETANQIFAEEQGYLKDPQILVKQGQYQFTSPEGEVIRLVYTADENGFHPQGEHLPTPPPIPPLILKALEYQRLDDERLQRSN</sequence>
<dbReference type="InterPro" id="IPR050468">
    <property type="entry name" value="Cuticle_Struct_Prot"/>
</dbReference>
<evidence type="ECO:0000256" key="1">
    <source>
        <dbReference type="ARBA" id="ARBA00022460"/>
    </source>
</evidence>
<dbReference type="Pfam" id="PF00379">
    <property type="entry name" value="Chitin_bind_4"/>
    <property type="match status" value="1"/>
</dbReference>
<evidence type="ECO:0000313" key="4">
    <source>
        <dbReference type="EMBL" id="KAJ8942542.1"/>
    </source>
</evidence>
<gene>
    <name evidence="4" type="ORF">NQ318_021944</name>
</gene>
<dbReference type="InterPro" id="IPR000618">
    <property type="entry name" value="Insect_cuticle"/>
</dbReference>
<comment type="caution">
    <text evidence="4">The sequence shown here is derived from an EMBL/GenBank/DDBJ whole genome shotgun (WGS) entry which is preliminary data.</text>
</comment>
<dbReference type="EMBL" id="JAPWTK010000321">
    <property type="protein sequence ID" value="KAJ8942542.1"/>
    <property type="molecule type" value="Genomic_DNA"/>
</dbReference>
<dbReference type="InterPro" id="IPR031311">
    <property type="entry name" value="CHIT_BIND_RR_consensus"/>
</dbReference>
<accession>A0AAV8XVZ4</accession>
<dbReference type="PRINTS" id="PR00947">
    <property type="entry name" value="CUTICLE"/>
</dbReference>
<dbReference type="GO" id="GO:0062129">
    <property type="term" value="C:chitin-based extracellular matrix"/>
    <property type="evidence" value="ECO:0007669"/>
    <property type="project" value="TreeGrafter"/>
</dbReference>
<name>A0AAV8XVZ4_9CUCU</name>
<keyword evidence="5" id="KW-1185">Reference proteome</keyword>
<dbReference type="AlphaFoldDB" id="A0AAV8XVZ4"/>